<evidence type="ECO:0000313" key="1">
    <source>
        <dbReference type="EMBL" id="KAG1549059.1"/>
    </source>
</evidence>
<dbReference type="Proteomes" id="UP000740926">
    <property type="component" value="Unassembled WGS sequence"/>
</dbReference>
<dbReference type="AlphaFoldDB" id="A0A9P7CE29"/>
<dbReference type="EMBL" id="JAANIU010005220">
    <property type="protein sequence ID" value="KAG1549059.1"/>
    <property type="molecule type" value="Genomic_DNA"/>
</dbReference>
<reference evidence="1 2" key="1">
    <citation type="journal article" date="2020" name="Microb. Genom.">
        <title>Genetic diversity of clinical and environmental Mucorales isolates obtained from an investigation of mucormycosis cases among solid organ transplant recipients.</title>
        <authorList>
            <person name="Nguyen M.H."/>
            <person name="Kaul D."/>
            <person name="Muto C."/>
            <person name="Cheng S.J."/>
            <person name="Richter R.A."/>
            <person name="Bruno V.M."/>
            <person name="Liu G."/>
            <person name="Beyhan S."/>
            <person name="Sundermann A.J."/>
            <person name="Mounaud S."/>
            <person name="Pasculle A.W."/>
            <person name="Nierman W.C."/>
            <person name="Driscoll E."/>
            <person name="Cumbie R."/>
            <person name="Clancy C.J."/>
            <person name="Dupont C.L."/>
        </authorList>
    </citation>
    <scope>NUCLEOTIDE SEQUENCE [LARGE SCALE GENOMIC DNA]</scope>
    <source>
        <strain evidence="1 2">GL24</strain>
    </source>
</reference>
<accession>A0A9P7CE29</accession>
<evidence type="ECO:0000313" key="2">
    <source>
        <dbReference type="Proteomes" id="UP000740926"/>
    </source>
</evidence>
<organism evidence="1 2">
    <name type="scientific">Rhizopus delemar</name>
    <dbReference type="NCBI Taxonomy" id="936053"/>
    <lineage>
        <taxon>Eukaryota</taxon>
        <taxon>Fungi</taxon>
        <taxon>Fungi incertae sedis</taxon>
        <taxon>Mucoromycota</taxon>
        <taxon>Mucoromycotina</taxon>
        <taxon>Mucoromycetes</taxon>
        <taxon>Mucorales</taxon>
        <taxon>Mucorineae</taxon>
        <taxon>Rhizopodaceae</taxon>
        <taxon>Rhizopus</taxon>
    </lineage>
</organism>
<proteinExistence type="predicted"/>
<gene>
    <name evidence="1" type="ORF">G6F50_013390</name>
</gene>
<name>A0A9P7CE29_9FUNG</name>
<sequence length="107" mass="10720">MARIAGCVAVRRQPAAHVPAAEAGPPAAGMGAGLRLAGRRQCSGQRHGALCRRRVRVGAAAVDHGAVGGVRDDADHFDALPAAARRAADAVRPAAGATGLPLCCARL</sequence>
<keyword evidence="2" id="KW-1185">Reference proteome</keyword>
<comment type="caution">
    <text evidence="1">The sequence shown here is derived from an EMBL/GenBank/DDBJ whole genome shotgun (WGS) entry which is preliminary data.</text>
</comment>
<protein>
    <submittedName>
        <fullName evidence="1">Uncharacterized protein</fullName>
    </submittedName>
</protein>